<keyword evidence="4 8" id="KW-0560">Oxidoreductase</keyword>
<dbReference type="GO" id="GO:0004497">
    <property type="term" value="F:monooxygenase activity"/>
    <property type="evidence" value="ECO:0007669"/>
    <property type="project" value="UniProtKB-KW"/>
</dbReference>
<evidence type="ECO:0000256" key="8">
    <source>
        <dbReference type="RuleBase" id="RU000461"/>
    </source>
</evidence>
<evidence type="ECO:0000256" key="3">
    <source>
        <dbReference type="ARBA" id="ARBA00022723"/>
    </source>
</evidence>
<evidence type="ECO:0000256" key="4">
    <source>
        <dbReference type="ARBA" id="ARBA00023002"/>
    </source>
</evidence>
<comment type="similarity">
    <text evidence="1 8">Belongs to the cytochrome P450 family.</text>
</comment>
<reference evidence="9" key="1">
    <citation type="submission" date="2021-02" db="EMBL/GenBank/DDBJ databases">
        <authorList>
            <person name="Dougan E. K."/>
            <person name="Rhodes N."/>
            <person name="Thang M."/>
            <person name="Chan C."/>
        </authorList>
    </citation>
    <scope>NUCLEOTIDE SEQUENCE</scope>
</reference>
<comment type="caution">
    <text evidence="9">The sequence shown here is derived from an EMBL/GenBank/DDBJ whole genome shotgun (WGS) entry which is preliminary data.</text>
</comment>
<feature type="non-terminal residue" evidence="9">
    <location>
        <position position="1"/>
    </location>
</feature>
<keyword evidence="2 7" id="KW-0349">Heme</keyword>
<dbReference type="GO" id="GO:0020037">
    <property type="term" value="F:heme binding"/>
    <property type="evidence" value="ECO:0007669"/>
    <property type="project" value="InterPro"/>
</dbReference>
<keyword evidence="10" id="KW-1185">Reference proteome</keyword>
<organism evidence="9 10">
    <name type="scientific">Symbiodinium necroappetens</name>
    <dbReference type="NCBI Taxonomy" id="1628268"/>
    <lineage>
        <taxon>Eukaryota</taxon>
        <taxon>Sar</taxon>
        <taxon>Alveolata</taxon>
        <taxon>Dinophyceae</taxon>
        <taxon>Suessiales</taxon>
        <taxon>Symbiodiniaceae</taxon>
        <taxon>Symbiodinium</taxon>
    </lineage>
</organism>
<name>A0A812K8V3_9DINO</name>
<evidence type="ECO:0000256" key="6">
    <source>
        <dbReference type="ARBA" id="ARBA00023033"/>
    </source>
</evidence>
<dbReference type="PRINTS" id="PR00463">
    <property type="entry name" value="EP450I"/>
</dbReference>
<proteinExistence type="inferred from homology"/>
<dbReference type="OrthoDB" id="3945418at2759"/>
<dbReference type="GO" id="GO:0016705">
    <property type="term" value="F:oxidoreductase activity, acting on paired donors, with incorporation or reduction of molecular oxygen"/>
    <property type="evidence" value="ECO:0007669"/>
    <property type="project" value="InterPro"/>
</dbReference>
<keyword evidence="6 8" id="KW-0503">Monooxygenase</keyword>
<gene>
    <name evidence="9" type="primary">cyp26a1</name>
    <name evidence="9" type="ORF">SNEC2469_LOCUS2658</name>
</gene>
<feature type="non-terminal residue" evidence="9">
    <location>
        <position position="100"/>
    </location>
</feature>
<dbReference type="Gene3D" id="1.10.630.10">
    <property type="entry name" value="Cytochrome P450"/>
    <property type="match status" value="1"/>
</dbReference>
<dbReference type="PROSITE" id="PS00086">
    <property type="entry name" value="CYTOCHROME_P450"/>
    <property type="match status" value="1"/>
</dbReference>
<dbReference type="EMBL" id="CAJNJA010006987">
    <property type="protein sequence ID" value="CAE7218514.1"/>
    <property type="molecule type" value="Genomic_DNA"/>
</dbReference>
<keyword evidence="5 7" id="KW-0408">Iron</keyword>
<dbReference type="SMR" id="A0A812K8V3"/>
<dbReference type="InterPro" id="IPR036396">
    <property type="entry name" value="Cyt_P450_sf"/>
</dbReference>
<dbReference type="Pfam" id="PF00067">
    <property type="entry name" value="p450"/>
    <property type="match status" value="1"/>
</dbReference>
<evidence type="ECO:0000256" key="2">
    <source>
        <dbReference type="ARBA" id="ARBA00022617"/>
    </source>
</evidence>
<dbReference type="AlphaFoldDB" id="A0A812K8V3"/>
<dbReference type="Proteomes" id="UP000601435">
    <property type="component" value="Unassembled WGS sequence"/>
</dbReference>
<protein>
    <submittedName>
        <fullName evidence="9">Cyp26a1 protein</fullName>
    </submittedName>
</protein>
<dbReference type="SUPFAM" id="SSF48264">
    <property type="entry name" value="Cytochrome P450"/>
    <property type="match status" value="1"/>
</dbReference>
<accession>A0A812K8V3</accession>
<dbReference type="InterPro" id="IPR001128">
    <property type="entry name" value="Cyt_P450"/>
</dbReference>
<evidence type="ECO:0000256" key="1">
    <source>
        <dbReference type="ARBA" id="ARBA00010617"/>
    </source>
</evidence>
<dbReference type="InterPro" id="IPR017972">
    <property type="entry name" value="Cyt_P450_CS"/>
</dbReference>
<evidence type="ECO:0000256" key="5">
    <source>
        <dbReference type="ARBA" id="ARBA00023004"/>
    </source>
</evidence>
<sequence length="100" mass="11038">ETVDRNLDAFLSEVLRTSPPAPFAMRLVEEDLEVSKVPVPAGWLMVYGFAGTLLCDAERYPQPKEFLWNRTFSDGQGQSLDEAAFGGGPRMCPGRFLAAQ</sequence>
<dbReference type="GO" id="GO:0016125">
    <property type="term" value="P:sterol metabolic process"/>
    <property type="evidence" value="ECO:0007669"/>
    <property type="project" value="TreeGrafter"/>
</dbReference>
<feature type="binding site" description="axial binding residue" evidence="7">
    <location>
        <position position="92"/>
    </location>
    <ligand>
        <name>heme</name>
        <dbReference type="ChEBI" id="CHEBI:30413"/>
    </ligand>
    <ligandPart>
        <name>Fe</name>
        <dbReference type="ChEBI" id="CHEBI:18248"/>
    </ligandPart>
</feature>
<comment type="cofactor">
    <cofactor evidence="7">
        <name>heme</name>
        <dbReference type="ChEBI" id="CHEBI:30413"/>
    </cofactor>
</comment>
<evidence type="ECO:0000313" key="10">
    <source>
        <dbReference type="Proteomes" id="UP000601435"/>
    </source>
</evidence>
<evidence type="ECO:0000313" key="9">
    <source>
        <dbReference type="EMBL" id="CAE7218514.1"/>
    </source>
</evidence>
<evidence type="ECO:0000256" key="7">
    <source>
        <dbReference type="PIRSR" id="PIRSR602401-1"/>
    </source>
</evidence>
<dbReference type="PANTHER" id="PTHR24286">
    <property type="entry name" value="CYTOCHROME P450 26"/>
    <property type="match status" value="1"/>
</dbReference>
<dbReference type="GO" id="GO:0005506">
    <property type="term" value="F:iron ion binding"/>
    <property type="evidence" value="ECO:0007669"/>
    <property type="project" value="InterPro"/>
</dbReference>
<dbReference type="PANTHER" id="PTHR24286:SF384">
    <property type="entry name" value="P450, PUTATIVE (EUROFUNG)-RELATED"/>
    <property type="match status" value="1"/>
</dbReference>
<keyword evidence="3 7" id="KW-0479">Metal-binding</keyword>
<dbReference type="InterPro" id="IPR002401">
    <property type="entry name" value="Cyt_P450_E_grp-I"/>
</dbReference>